<reference evidence="3 4" key="1">
    <citation type="submission" date="2014-12" db="EMBL/GenBank/DDBJ databases">
        <title>Draft genome sequences of 10 type strains of Lactococcus.</title>
        <authorList>
            <person name="Sun Z."/>
            <person name="Zhong Z."/>
            <person name="Liu W."/>
            <person name="Zhang W."/>
            <person name="Zhang H."/>
        </authorList>
    </citation>
    <scope>NUCLEOTIDE SEQUENCE [LARGE SCALE GENOMIC DNA]</scope>
    <source>
        <strain evidence="3 4">DSM 20450</strain>
    </source>
</reference>
<name>A0A2A5SHU2_LACLH</name>
<dbReference type="AlphaFoldDB" id="A0A2A5SHU2"/>
<dbReference type="InterPro" id="IPR003848">
    <property type="entry name" value="DUF218"/>
</dbReference>
<organism evidence="3 4">
    <name type="scientific">Lactococcus lactis subsp. hordniae</name>
    <dbReference type="NCBI Taxonomy" id="203404"/>
    <lineage>
        <taxon>Bacteria</taxon>
        <taxon>Bacillati</taxon>
        <taxon>Bacillota</taxon>
        <taxon>Bacilli</taxon>
        <taxon>Lactobacillales</taxon>
        <taxon>Streptococcaceae</taxon>
        <taxon>Lactococcus</taxon>
    </lineage>
</organism>
<dbReference type="GO" id="GO:0005886">
    <property type="term" value="C:plasma membrane"/>
    <property type="evidence" value="ECO:0007669"/>
    <property type="project" value="TreeGrafter"/>
</dbReference>
<evidence type="ECO:0000313" key="3">
    <source>
        <dbReference type="EMBL" id="PCS13042.1"/>
    </source>
</evidence>
<dbReference type="PANTHER" id="PTHR30336:SF4">
    <property type="entry name" value="ENVELOPE BIOGENESIS FACTOR ELYC"/>
    <property type="match status" value="1"/>
</dbReference>
<proteinExistence type="predicted"/>
<accession>A0A2A5SHU2</accession>
<keyword evidence="1" id="KW-0472">Membrane</keyword>
<feature type="domain" description="DUF218" evidence="2">
    <location>
        <begin position="12"/>
        <end position="159"/>
    </location>
</feature>
<dbReference type="Gene3D" id="3.40.50.620">
    <property type="entry name" value="HUPs"/>
    <property type="match status" value="1"/>
</dbReference>
<dbReference type="PANTHER" id="PTHR30336">
    <property type="entry name" value="INNER MEMBRANE PROTEIN, PROBABLE PERMEASE"/>
    <property type="match status" value="1"/>
</dbReference>
<comment type="caution">
    <text evidence="3">The sequence shown here is derived from an EMBL/GenBank/DDBJ whole genome shotgun (WGS) entry which is preliminary data.</text>
</comment>
<evidence type="ECO:0000256" key="1">
    <source>
        <dbReference type="SAM" id="Phobius"/>
    </source>
</evidence>
<sequence>MSQMIPLQKNIDYIIILGSGVRSEEVPPLLKSRLDKGIEYYQKNPTAKFVVSGGQGADEPVSEAFAMRKYLQSQNIPNHQILFEDKSTTTYENMLFSKRIINEDWSDKEMPSSIIFSTNNYHVLRGSLYAQRVKLKAQGVGAPTALYFLPTALIREYIALLLHRKIILFSVLGGVLMLIIISLLPI</sequence>
<protein>
    <recommendedName>
        <fullName evidence="2">DUF218 domain-containing protein</fullName>
    </recommendedName>
</protein>
<keyword evidence="1" id="KW-0812">Transmembrane</keyword>
<dbReference type="Proteomes" id="UP000218744">
    <property type="component" value="Unassembled WGS sequence"/>
</dbReference>
<gene>
    <name evidence="3" type="ORF">RU90_GL002457</name>
</gene>
<dbReference type="InterPro" id="IPR051599">
    <property type="entry name" value="Cell_Envelope_Assoc"/>
</dbReference>
<dbReference type="GO" id="GO:0043164">
    <property type="term" value="P:Gram-negative-bacterium-type cell wall biogenesis"/>
    <property type="evidence" value="ECO:0007669"/>
    <property type="project" value="TreeGrafter"/>
</dbReference>
<evidence type="ECO:0000259" key="2">
    <source>
        <dbReference type="Pfam" id="PF02698"/>
    </source>
</evidence>
<keyword evidence="1" id="KW-1133">Transmembrane helix</keyword>
<dbReference type="GO" id="GO:0000270">
    <property type="term" value="P:peptidoglycan metabolic process"/>
    <property type="evidence" value="ECO:0007669"/>
    <property type="project" value="TreeGrafter"/>
</dbReference>
<dbReference type="InterPro" id="IPR014729">
    <property type="entry name" value="Rossmann-like_a/b/a_fold"/>
</dbReference>
<dbReference type="CDD" id="cd06259">
    <property type="entry name" value="YdcF-like"/>
    <property type="match status" value="1"/>
</dbReference>
<feature type="transmembrane region" description="Helical" evidence="1">
    <location>
        <begin position="166"/>
        <end position="184"/>
    </location>
</feature>
<dbReference type="EMBL" id="JXKA01000008">
    <property type="protein sequence ID" value="PCS13042.1"/>
    <property type="molecule type" value="Genomic_DNA"/>
</dbReference>
<dbReference type="Pfam" id="PF02698">
    <property type="entry name" value="DUF218"/>
    <property type="match status" value="1"/>
</dbReference>
<evidence type="ECO:0000313" key="4">
    <source>
        <dbReference type="Proteomes" id="UP000218744"/>
    </source>
</evidence>